<dbReference type="HOGENOM" id="CLU_2914279_0_0_9"/>
<gene>
    <name evidence="2" type="ORF">HMPREF0216_00015</name>
</gene>
<evidence type="ECO:0000313" key="2">
    <source>
        <dbReference type="EMBL" id="EKY29821.1"/>
    </source>
</evidence>
<comment type="caution">
    <text evidence="2">The sequence shown here is derived from an EMBL/GenBank/DDBJ whole genome shotgun (WGS) entry which is preliminary data.</text>
</comment>
<dbReference type="Proteomes" id="UP000010420">
    <property type="component" value="Unassembled WGS sequence"/>
</dbReference>
<name>L1QPJ9_9CLOT</name>
<keyword evidence="1" id="KW-0472">Membrane</keyword>
<keyword evidence="1" id="KW-1133">Transmembrane helix</keyword>
<feature type="transmembrane region" description="Helical" evidence="1">
    <location>
        <begin position="39"/>
        <end position="58"/>
    </location>
</feature>
<dbReference type="EMBL" id="AMEZ01000001">
    <property type="protein sequence ID" value="EKY29821.1"/>
    <property type="molecule type" value="Genomic_DNA"/>
</dbReference>
<proteinExistence type="predicted"/>
<dbReference type="PATRIC" id="fig|545697.3.peg.15"/>
<dbReference type="STRING" id="545697.HMPREF0216_00015"/>
<dbReference type="RefSeq" id="WP_005209623.1">
    <property type="nucleotide sequence ID" value="NZ_KB291596.1"/>
</dbReference>
<sequence length="61" mass="7102">MDNKRVENNFENNVISLEGLKRIKIREIRVRQKRKNLKLSIGILCMGISAFLITVGIIKYI</sequence>
<accession>L1QPJ9</accession>
<protein>
    <submittedName>
        <fullName evidence="2">Uncharacterized protein</fullName>
    </submittedName>
</protein>
<evidence type="ECO:0000256" key="1">
    <source>
        <dbReference type="SAM" id="Phobius"/>
    </source>
</evidence>
<dbReference type="AlphaFoldDB" id="L1QPJ9"/>
<keyword evidence="3" id="KW-1185">Reference proteome</keyword>
<organism evidence="2 3">
    <name type="scientific">Clostridium celatum DSM 1785</name>
    <dbReference type="NCBI Taxonomy" id="545697"/>
    <lineage>
        <taxon>Bacteria</taxon>
        <taxon>Bacillati</taxon>
        <taxon>Bacillota</taxon>
        <taxon>Clostridia</taxon>
        <taxon>Eubacteriales</taxon>
        <taxon>Clostridiaceae</taxon>
        <taxon>Clostridium</taxon>
    </lineage>
</organism>
<keyword evidence="1" id="KW-0812">Transmembrane</keyword>
<reference evidence="2 3" key="1">
    <citation type="submission" date="2012-05" db="EMBL/GenBank/DDBJ databases">
        <authorList>
            <person name="Weinstock G."/>
            <person name="Sodergren E."/>
            <person name="Lobos E.A."/>
            <person name="Fulton L."/>
            <person name="Fulton R."/>
            <person name="Courtney L."/>
            <person name="Fronick C."/>
            <person name="O'Laughlin M."/>
            <person name="Godfrey J."/>
            <person name="Wilson R.M."/>
            <person name="Miner T."/>
            <person name="Farmer C."/>
            <person name="Delehaunty K."/>
            <person name="Cordes M."/>
            <person name="Minx P."/>
            <person name="Tomlinson C."/>
            <person name="Chen J."/>
            <person name="Wollam A."/>
            <person name="Pepin K.H."/>
            <person name="Bhonagiri V."/>
            <person name="Zhang X."/>
            <person name="Suruliraj S."/>
            <person name="Warren W."/>
            <person name="Mitreva M."/>
            <person name="Mardis E.R."/>
            <person name="Wilson R.K."/>
        </authorList>
    </citation>
    <scope>NUCLEOTIDE SEQUENCE [LARGE SCALE GENOMIC DNA]</scope>
    <source>
        <strain evidence="2 3">DSM 1785</strain>
    </source>
</reference>
<evidence type="ECO:0000313" key="3">
    <source>
        <dbReference type="Proteomes" id="UP000010420"/>
    </source>
</evidence>